<dbReference type="InterPro" id="IPR051846">
    <property type="entry name" value="SH2_domain_adapters"/>
</dbReference>
<evidence type="ECO:0000256" key="2">
    <source>
        <dbReference type="PROSITE-ProRule" id="PRU00191"/>
    </source>
</evidence>
<dbReference type="SMART" id="SM00252">
    <property type="entry name" value="SH2"/>
    <property type="match status" value="1"/>
</dbReference>
<organism evidence="4 5">
    <name type="scientific">Syphacia muris</name>
    <dbReference type="NCBI Taxonomy" id="451379"/>
    <lineage>
        <taxon>Eukaryota</taxon>
        <taxon>Metazoa</taxon>
        <taxon>Ecdysozoa</taxon>
        <taxon>Nematoda</taxon>
        <taxon>Chromadorea</taxon>
        <taxon>Rhabditida</taxon>
        <taxon>Spirurina</taxon>
        <taxon>Oxyuridomorpha</taxon>
        <taxon>Oxyuroidea</taxon>
        <taxon>Oxyuridae</taxon>
        <taxon>Syphacia</taxon>
    </lineage>
</organism>
<keyword evidence="1 2" id="KW-0727">SH2 domain</keyword>
<protein>
    <submittedName>
        <fullName evidence="5">SH2 domain-containing protein</fullName>
    </submittedName>
</protein>
<dbReference type="AlphaFoldDB" id="A0A0N5ABJ8"/>
<evidence type="ECO:0000256" key="1">
    <source>
        <dbReference type="ARBA" id="ARBA00022999"/>
    </source>
</evidence>
<dbReference type="GO" id="GO:0001784">
    <property type="term" value="F:phosphotyrosine residue binding"/>
    <property type="evidence" value="ECO:0007669"/>
    <property type="project" value="TreeGrafter"/>
</dbReference>
<evidence type="ECO:0000313" key="5">
    <source>
        <dbReference type="WBParaSite" id="SMUV_0000152401-mRNA-1"/>
    </source>
</evidence>
<name>A0A0N5ABJ8_9BILA</name>
<dbReference type="PANTHER" id="PTHR15127">
    <property type="entry name" value="HEAVYWEIGHT, ISOFORM A"/>
    <property type="match status" value="1"/>
</dbReference>
<dbReference type="Gene3D" id="3.30.505.10">
    <property type="entry name" value="SH2 domain"/>
    <property type="match status" value="1"/>
</dbReference>
<evidence type="ECO:0000259" key="3">
    <source>
        <dbReference type="PROSITE" id="PS50001"/>
    </source>
</evidence>
<dbReference type="SUPFAM" id="SSF55550">
    <property type="entry name" value="SH2 domain"/>
    <property type="match status" value="1"/>
</dbReference>
<evidence type="ECO:0000313" key="4">
    <source>
        <dbReference type="Proteomes" id="UP000046393"/>
    </source>
</evidence>
<dbReference type="Proteomes" id="UP000046393">
    <property type="component" value="Unplaced"/>
</dbReference>
<feature type="domain" description="SH2" evidence="3">
    <location>
        <begin position="28"/>
        <end position="119"/>
    </location>
</feature>
<proteinExistence type="predicted"/>
<sequence>MEQTEVERCSNICCELPLGREKLIERDFIHYGVDRVLAENRLMRCDVGTFLVRLRHNNSLALSIRSNNRILHIKLELHNNQWILGEGPAFGSIASIIKFYRTHELPIRGADHIVLTTPVLATNSF</sequence>
<dbReference type="PANTHER" id="PTHR15127:SF32">
    <property type="entry name" value="HEAVYWEIGHT, ISOFORM A"/>
    <property type="match status" value="1"/>
</dbReference>
<dbReference type="Pfam" id="PF00017">
    <property type="entry name" value="SH2"/>
    <property type="match status" value="1"/>
</dbReference>
<dbReference type="InterPro" id="IPR036860">
    <property type="entry name" value="SH2_dom_sf"/>
</dbReference>
<accession>A0A0N5ABJ8</accession>
<dbReference type="PROSITE" id="PS50001">
    <property type="entry name" value="SH2"/>
    <property type="match status" value="1"/>
</dbReference>
<dbReference type="WBParaSite" id="SMUV_0000152401-mRNA-1">
    <property type="protein sequence ID" value="SMUV_0000152401-mRNA-1"/>
    <property type="gene ID" value="SMUV_0000152401"/>
</dbReference>
<keyword evidence="4" id="KW-1185">Reference proteome</keyword>
<dbReference type="STRING" id="451379.A0A0N5ABJ8"/>
<reference evidence="5" key="1">
    <citation type="submission" date="2017-02" db="UniProtKB">
        <authorList>
            <consortium name="WormBaseParasite"/>
        </authorList>
    </citation>
    <scope>IDENTIFICATION</scope>
</reference>
<dbReference type="InterPro" id="IPR000980">
    <property type="entry name" value="SH2"/>
</dbReference>